<dbReference type="EMBL" id="MU003704">
    <property type="protein sequence ID" value="KAF2807876.1"/>
    <property type="molecule type" value="Genomic_DNA"/>
</dbReference>
<feature type="compositionally biased region" description="Low complexity" evidence="1">
    <location>
        <begin position="353"/>
        <end position="368"/>
    </location>
</feature>
<feature type="region of interest" description="Disordered" evidence="1">
    <location>
        <begin position="46"/>
        <end position="161"/>
    </location>
</feature>
<accession>A0A6A6YGD5</accession>
<reference evidence="2 4" key="1">
    <citation type="journal article" date="2020" name="Stud. Mycol.">
        <title>101 Dothideomycetes genomes: a test case for predicting lifestyles and emergence of pathogens.</title>
        <authorList>
            <person name="Haridas S."/>
            <person name="Albert R."/>
            <person name="Binder M."/>
            <person name="Bloem J."/>
            <person name="Labutti K."/>
            <person name="Salamov A."/>
            <person name="Andreopoulos B."/>
            <person name="Baker S."/>
            <person name="Barry K."/>
            <person name="Bills G."/>
            <person name="Bluhm B."/>
            <person name="Cannon C."/>
            <person name="Castanera R."/>
            <person name="Culley D."/>
            <person name="Daum C."/>
            <person name="Ezra D."/>
            <person name="Gonzalez J."/>
            <person name="Henrissat B."/>
            <person name="Kuo A."/>
            <person name="Liang C."/>
            <person name="Lipzen A."/>
            <person name="Lutzoni F."/>
            <person name="Magnuson J."/>
            <person name="Mondo S."/>
            <person name="Nolan M."/>
            <person name="Ohm R."/>
            <person name="Pangilinan J."/>
            <person name="Park H.-J."/>
            <person name="Ramirez L."/>
            <person name="Alfaro M."/>
            <person name="Sun H."/>
            <person name="Tritt A."/>
            <person name="Yoshinaga Y."/>
            <person name="Zwiers L.-H."/>
            <person name="Turgeon B."/>
            <person name="Goodwin S."/>
            <person name="Spatafora J."/>
            <person name="Crous P."/>
            <person name="Grigoriev I."/>
        </authorList>
    </citation>
    <scope>NUCLEOTIDE SEQUENCE</scope>
    <source>
        <strain evidence="2 4">CBS 304.34</strain>
    </source>
</reference>
<dbReference type="AlphaFoldDB" id="A0A6A6YGD5"/>
<feature type="region of interest" description="Disordered" evidence="1">
    <location>
        <begin position="297"/>
        <end position="333"/>
    </location>
</feature>
<reference evidence="4" key="2">
    <citation type="submission" date="2020-04" db="EMBL/GenBank/DDBJ databases">
        <authorList>
            <consortium name="NCBI Genome Project"/>
        </authorList>
    </citation>
    <scope>NUCLEOTIDE SEQUENCE</scope>
    <source>
        <strain evidence="4">CBS 304.34</strain>
    </source>
</reference>
<dbReference type="RefSeq" id="XP_033574840.1">
    <property type="nucleotide sequence ID" value="XM_033722172.1"/>
</dbReference>
<evidence type="ECO:0000313" key="4">
    <source>
        <dbReference type="RefSeq" id="XP_033574840.1"/>
    </source>
</evidence>
<evidence type="ECO:0000313" key="3">
    <source>
        <dbReference type="Proteomes" id="UP000504636"/>
    </source>
</evidence>
<sequence>MPALVHHLLGQRLCSGEQPVASAGKRVMICAAPLRVKPRQGKAKVLLPLRPPAPGPPLSINQPSPERFRQDGQGRQLEAAPVRASSQAKWPPPRSNNASAGRWDGDDERDARTAGRAGSGRGASCSFADEGDGGVEGRAALDRRRGSPSANGGRPPALSRRGWDEAVGGWCDVETREQMKSGCDLLVSVRADDTASWRPPACPQASRLHLGWAANCSPGMDASTTCLPNVPTVPRAWSWTWAPARRGWLVVLRCERCAGGARPDAAPGLHCHAAEVKPVAQHLLANRRRAPRHSIVVGQATTTAPGPGRLETQAARPAQLKPASEHEPRRLPPLRITGFPRGRAAGVPAHANRPSFAQPQQPAASARQPGTCFDVVAALTPTTVAAGSAAGPCETWPPRHGRWTMGILLSR</sequence>
<dbReference type="Proteomes" id="UP000504636">
    <property type="component" value="Unplaced"/>
</dbReference>
<organism evidence="2">
    <name type="scientific">Mytilinidion resinicola</name>
    <dbReference type="NCBI Taxonomy" id="574789"/>
    <lineage>
        <taxon>Eukaryota</taxon>
        <taxon>Fungi</taxon>
        <taxon>Dikarya</taxon>
        <taxon>Ascomycota</taxon>
        <taxon>Pezizomycotina</taxon>
        <taxon>Dothideomycetes</taxon>
        <taxon>Pleosporomycetidae</taxon>
        <taxon>Mytilinidiales</taxon>
        <taxon>Mytilinidiaceae</taxon>
        <taxon>Mytilinidion</taxon>
    </lineage>
</organism>
<evidence type="ECO:0000313" key="2">
    <source>
        <dbReference type="EMBL" id="KAF2807876.1"/>
    </source>
</evidence>
<keyword evidence="3" id="KW-1185">Reference proteome</keyword>
<feature type="region of interest" description="Disordered" evidence="1">
    <location>
        <begin position="347"/>
        <end position="368"/>
    </location>
</feature>
<reference evidence="4" key="3">
    <citation type="submission" date="2025-04" db="UniProtKB">
        <authorList>
            <consortium name="RefSeq"/>
        </authorList>
    </citation>
    <scope>IDENTIFICATION</scope>
    <source>
        <strain evidence="4">CBS 304.34</strain>
    </source>
</reference>
<proteinExistence type="predicted"/>
<dbReference type="GeneID" id="54463065"/>
<gene>
    <name evidence="2 4" type="ORF">BDZ99DRAFT_478399</name>
</gene>
<name>A0A6A6YGD5_9PEZI</name>
<evidence type="ECO:0000256" key="1">
    <source>
        <dbReference type="SAM" id="MobiDB-lite"/>
    </source>
</evidence>
<protein>
    <submittedName>
        <fullName evidence="2 4">Uncharacterized protein</fullName>
    </submittedName>
</protein>
<dbReference type="OrthoDB" id="10675828at2759"/>